<keyword evidence="1" id="KW-1133">Transmembrane helix</keyword>
<keyword evidence="1" id="KW-0812">Transmembrane</keyword>
<evidence type="ECO:0000256" key="1">
    <source>
        <dbReference type="SAM" id="Phobius"/>
    </source>
</evidence>
<proteinExistence type="predicted"/>
<protein>
    <submittedName>
        <fullName evidence="2">Uncharacterized protein</fullName>
    </submittedName>
</protein>
<feature type="transmembrane region" description="Helical" evidence="1">
    <location>
        <begin position="6"/>
        <end position="25"/>
    </location>
</feature>
<evidence type="ECO:0000313" key="3">
    <source>
        <dbReference type="Proteomes" id="UP000078447"/>
    </source>
</evidence>
<comment type="caution">
    <text evidence="2">The sequence shown here is derived from an EMBL/GenBank/DDBJ whole genome shotgun (WGS) entry which is preliminary data.</text>
</comment>
<name>A0ABX2VBL4_9BACL</name>
<evidence type="ECO:0000313" key="2">
    <source>
        <dbReference type="EMBL" id="OAN15623.1"/>
    </source>
</evidence>
<dbReference type="Proteomes" id="UP000078447">
    <property type="component" value="Unassembled WGS sequence"/>
</dbReference>
<accession>A0ABX2VBL4</accession>
<keyword evidence="3" id="KW-1185">Reference proteome</keyword>
<feature type="transmembrane region" description="Helical" evidence="1">
    <location>
        <begin position="32"/>
        <end position="51"/>
    </location>
</feature>
<reference evidence="2 3" key="1">
    <citation type="submission" date="2016-03" db="EMBL/GenBank/DDBJ databases">
        <authorList>
            <person name="Cho S.-Y."/>
            <person name="Lim S."/>
            <person name="Kim H."/>
            <person name="Soh E.H."/>
            <person name="Moon J.S."/>
        </authorList>
    </citation>
    <scope>NUCLEOTIDE SEQUENCE [LARGE SCALE GENOMIC DNA]</scope>
    <source>
        <strain evidence="2 3">KCTC 3810</strain>
    </source>
</reference>
<gene>
    <name evidence="2" type="ORF">A3783_06710</name>
</gene>
<feature type="transmembrane region" description="Helical" evidence="1">
    <location>
        <begin position="63"/>
        <end position="84"/>
    </location>
</feature>
<sequence>MPGFDPFLMQLFIVPAVVIGVGVFVASLTKKVVLAPVVTLLLNLLYEIWYAKFYYQYDAIHFSSWNIILPVLSLGIAWIVVTVIKQNKTI</sequence>
<dbReference type="RefSeq" id="WP_028106442.1">
    <property type="nucleotide sequence ID" value="NZ_LVVL01000001.1"/>
</dbReference>
<organism evidence="2 3">
    <name type="scientific">Exiguobacterium undae</name>
    <dbReference type="NCBI Taxonomy" id="169177"/>
    <lineage>
        <taxon>Bacteria</taxon>
        <taxon>Bacillati</taxon>
        <taxon>Bacillota</taxon>
        <taxon>Bacilli</taxon>
        <taxon>Bacillales</taxon>
        <taxon>Bacillales Family XII. Incertae Sedis</taxon>
        <taxon>Exiguobacterium</taxon>
    </lineage>
</organism>
<dbReference type="EMBL" id="LVVL01000001">
    <property type="protein sequence ID" value="OAN15623.1"/>
    <property type="molecule type" value="Genomic_DNA"/>
</dbReference>
<keyword evidence="1" id="KW-0472">Membrane</keyword>